<dbReference type="InterPro" id="IPR022524">
    <property type="entry name" value="FliH_Bacilli"/>
</dbReference>
<evidence type="ECO:0000256" key="3">
    <source>
        <dbReference type="ARBA" id="ARBA00022448"/>
    </source>
</evidence>
<dbReference type="GO" id="GO:0005829">
    <property type="term" value="C:cytosol"/>
    <property type="evidence" value="ECO:0007669"/>
    <property type="project" value="TreeGrafter"/>
</dbReference>
<feature type="domain" description="Flagellar assembly protein FliH/Type III secretion system HrpE" evidence="8">
    <location>
        <begin position="127"/>
        <end position="251"/>
    </location>
</feature>
<dbReference type="GO" id="GO:0015031">
    <property type="term" value="P:protein transport"/>
    <property type="evidence" value="ECO:0007669"/>
    <property type="project" value="UniProtKB-KW"/>
</dbReference>
<evidence type="ECO:0000256" key="5">
    <source>
        <dbReference type="ARBA" id="ARBA00022927"/>
    </source>
</evidence>
<evidence type="ECO:0000256" key="4">
    <source>
        <dbReference type="ARBA" id="ARBA00022795"/>
    </source>
</evidence>
<evidence type="ECO:0000259" key="8">
    <source>
        <dbReference type="Pfam" id="PF02108"/>
    </source>
</evidence>
<protein>
    <recommendedName>
        <fullName evidence="7">Flagellar assembly protein FliH</fullName>
    </recommendedName>
</protein>
<keyword evidence="6" id="KW-1006">Bacterial flagellum protein export</keyword>
<evidence type="ECO:0000256" key="7">
    <source>
        <dbReference type="NCBIfam" id="TIGR03825"/>
    </source>
</evidence>
<dbReference type="NCBIfam" id="TIGR03825">
    <property type="entry name" value="FliH_bacil"/>
    <property type="match status" value="1"/>
</dbReference>
<dbReference type="PANTHER" id="PTHR34982">
    <property type="entry name" value="YOP PROTEINS TRANSLOCATION PROTEIN L"/>
    <property type="match status" value="1"/>
</dbReference>
<organism evidence="9 10">
    <name type="scientific">Rossellomorea aquimaris</name>
    <dbReference type="NCBI Taxonomy" id="189382"/>
    <lineage>
        <taxon>Bacteria</taxon>
        <taxon>Bacillati</taxon>
        <taxon>Bacillota</taxon>
        <taxon>Bacilli</taxon>
        <taxon>Bacillales</taxon>
        <taxon>Bacillaceae</taxon>
        <taxon>Rossellomorea</taxon>
    </lineage>
</organism>
<accession>A0A5D4UFT1</accession>
<evidence type="ECO:0000313" key="9">
    <source>
        <dbReference type="EMBL" id="TYS85909.1"/>
    </source>
</evidence>
<dbReference type="InterPro" id="IPR018035">
    <property type="entry name" value="Flagellar_FliH/T3SS_HrpE"/>
</dbReference>
<keyword evidence="9" id="KW-0966">Cell projection</keyword>
<dbReference type="InterPro" id="IPR051472">
    <property type="entry name" value="T3SS_Stator/FliH"/>
</dbReference>
<reference evidence="9 10" key="1">
    <citation type="submission" date="2019-08" db="EMBL/GenBank/DDBJ databases">
        <title>Bacillus genomes from the desert of Cuatro Cienegas, Coahuila.</title>
        <authorList>
            <person name="Olmedo-Alvarez G."/>
        </authorList>
    </citation>
    <scope>NUCLEOTIDE SEQUENCE [LARGE SCALE GENOMIC DNA]</scope>
    <source>
        <strain evidence="9 10">CH87b_3T</strain>
    </source>
</reference>
<keyword evidence="3" id="KW-0813">Transport</keyword>
<dbReference type="Pfam" id="PF02108">
    <property type="entry name" value="FliH"/>
    <property type="match status" value="1"/>
</dbReference>
<keyword evidence="5" id="KW-0653">Protein transport</keyword>
<comment type="similarity">
    <text evidence="2">Belongs to the FliH family.</text>
</comment>
<dbReference type="PANTHER" id="PTHR34982:SF1">
    <property type="entry name" value="FLAGELLAR ASSEMBLY PROTEIN FLIH"/>
    <property type="match status" value="1"/>
</dbReference>
<evidence type="ECO:0000256" key="2">
    <source>
        <dbReference type="ARBA" id="ARBA00006602"/>
    </source>
</evidence>
<keyword evidence="9" id="KW-0282">Flagellum</keyword>
<proteinExistence type="inferred from homology"/>
<gene>
    <name evidence="9" type="primary">fliH</name>
    <name evidence="9" type="ORF">FZC85_13150</name>
</gene>
<dbReference type="GO" id="GO:0044781">
    <property type="term" value="P:bacterial-type flagellum organization"/>
    <property type="evidence" value="ECO:0007669"/>
    <property type="project" value="UniProtKB-KW"/>
</dbReference>
<dbReference type="AlphaFoldDB" id="A0A5D4UFT1"/>
<evidence type="ECO:0000313" key="10">
    <source>
        <dbReference type="Proteomes" id="UP000324269"/>
    </source>
</evidence>
<evidence type="ECO:0000256" key="6">
    <source>
        <dbReference type="ARBA" id="ARBA00023225"/>
    </source>
</evidence>
<name>A0A5D4UFT1_9BACI</name>
<dbReference type="OrthoDB" id="19020at2"/>
<evidence type="ECO:0000256" key="1">
    <source>
        <dbReference type="ARBA" id="ARBA00003041"/>
    </source>
</evidence>
<dbReference type="EMBL" id="VTEZ01000003">
    <property type="protein sequence ID" value="TYS85909.1"/>
    <property type="molecule type" value="Genomic_DNA"/>
</dbReference>
<keyword evidence="9" id="KW-0969">Cilium</keyword>
<comment type="caution">
    <text evidence="9">The sequence shown here is derived from an EMBL/GenBank/DDBJ whole genome shotgun (WGS) entry which is preliminary data.</text>
</comment>
<sequence length="265" mass="31290">MVEETILLSRIIKSSIARTTDENKKLISLKRVKILDEFKQHEDNDFEMNREAEGNHIIDEANEKAARIIEEAKEMTFHAQSQIEREKEKWMVEREQLMQEAYNAGFLQGEEEGRNKGYQEYHQRLSEANEVTERNKQQYQDYIQNAEKVIVSLGITCAEKIMNRKLQEEPDYFFSIVERGLKEVRDLPHIQIHVHPSRHKLLVENKNELEVMFPTDVQCFIYANDDLQPEECYIETNQGRVIVSVDSQLRELKHKLLHFLEGDGE</sequence>
<keyword evidence="4" id="KW-1005">Bacterial flagellum biogenesis</keyword>
<comment type="function">
    <text evidence="1">Needed for flagellar regrowth and assembly.</text>
</comment>
<dbReference type="Proteomes" id="UP000324269">
    <property type="component" value="Unassembled WGS sequence"/>
</dbReference>